<evidence type="ECO:0000313" key="2">
    <source>
        <dbReference type="EMBL" id="MFC7615583.1"/>
    </source>
</evidence>
<gene>
    <name evidence="2" type="ORF">ACFQV2_20825</name>
</gene>
<accession>A0ABW2TS25</accession>
<name>A0ABW2TS25_9PSEU</name>
<proteinExistence type="predicted"/>
<evidence type="ECO:0000313" key="3">
    <source>
        <dbReference type="Proteomes" id="UP001596512"/>
    </source>
</evidence>
<feature type="transmembrane region" description="Helical" evidence="1">
    <location>
        <begin position="12"/>
        <end position="31"/>
    </location>
</feature>
<sequence>MLITLRPATLVRLVLGAATTGAVVAVLTMGGSPTVDPTVVTPPGVSTTAEVPPLTQLLW</sequence>
<keyword evidence="1" id="KW-0472">Membrane</keyword>
<reference evidence="3" key="1">
    <citation type="journal article" date="2019" name="Int. J. Syst. Evol. Microbiol.">
        <title>The Global Catalogue of Microorganisms (GCM) 10K type strain sequencing project: providing services to taxonomists for standard genome sequencing and annotation.</title>
        <authorList>
            <consortium name="The Broad Institute Genomics Platform"/>
            <consortium name="The Broad Institute Genome Sequencing Center for Infectious Disease"/>
            <person name="Wu L."/>
            <person name="Ma J."/>
        </authorList>
    </citation>
    <scope>NUCLEOTIDE SEQUENCE [LARGE SCALE GENOMIC DNA]</scope>
    <source>
        <strain evidence="3">JCM 17695</strain>
    </source>
</reference>
<keyword evidence="1" id="KW-1133">Transmembrane helix</keyword>
<keyword evidence="3" id="KW-1185">Reference proteome</keyword>
<organism evidence="2 3">
    <name type="scientific">Actinokineospora soli</name>
    <dbReference type="NCBI Taxonomy" id="1048753"/>
    <lineage>
        <taxon>Bacteria</taxon>
        <taxon>Bacillati</taxon>
        <taxon>Actinomycetota</taxon>
        <taxon>Actinomycetes</taxon>
        <taxon>Pseudonocardiales</taxon>
        <taxon>Pseudonocardiaceae</taxon>
        <taxon>Actinokineospora</taxon>
    </lineage>
</organism>
<dbReference type="EMBL" id="JBHTEY010000004">
    <property type="protein sequence ID" value="MFC7615583.1"/>
    <property type="molecule type" value="Genomic_DNA"/>
</dbReference>
<comment type="caution">
    <text evidence="2">The sequence shown here is derived from an EMBL/GenBank/DDBJ whole genome shotgun (WGS) entry which is preliminary data.</text>
</comment>
<evidence type="ECO:0000256" key="1">
    <source>
        <dbReference type="SAM" id="Phobius"/>
    </source>
</evidence>
<protein>
    <submittedName>
        <fullName evidence="2">Uncharacterized protein</fullName>
    </submittedName>
</protein>
<dbReference type="Proteomes" id="UP001596512">
    <property type="component" value="Unassembled WGS sequence"/>
</dbReference>
<keyword evidence="1" id="KW-0812">Transmembrane</keyword>